<comment type="caution">
    <text evidence="15">The sequence shown here is derived from an EMBL/GenBank/DDBJ whole genome shotgun (WGS) entry which is preliminary data.</text>
</comment>
<evidence type="ECO:0000313" key="15">
    <source>
        <dbReference type="EMBL" id="NYE85205.1"/>
    </source>
</evidence>
<dbReference type="GO" id="GO:0003677">
    <property type="term" value="F:DNA binding"/>
    <property type="evidence" value="ECO:0007669"/>
    <property type="project" value="InterPro"/>
</dbReference>
<keyword evidence="4" id="KW-0235">DNA replication</keyword>
<dbReference type="GO" id="GO:0046872">
    <property type="term" value="F:metal ion binding"/>
    <property type="evidence" value="ECO:0007669"/>
    <property type="project" value="UniProtKB-KW"/>
</dbReference>
<protein>
    <recommendedName>
        <fullName evidence="1">DNA ligase (ATP)</fullName>
        <ecNumber evidence="1">6.5.1.1</ecNumber>
    </recommendedName>
</protein>
<dbReference type="GO" id="GO:0006310">
    <property type="term" value="P:DNA recombination"/>
    <property type="evidence" value="ECO:0007669"/>
    <property type="project" value="UniProtKB-KW"/>
</dbReference>
<dbReference type="NCBIfam" id="NF006701">
    <property type="entry name" value="PRK09247.1"/>
    <property type="match status" value="1"/>
</dbReference>
<dbReference type="GO" id="GO:0003910">
    <property type="term" value="F:DNA ligase (ATP) activity"/>
    <property type="evidence" value="ECO:0007669"/>
    <property type="project" value="UniProtKB-EC"/>
</dbReference>
<dbReference type="Pfam" id="PF04675">
    <property type="entry name" value="DNA_ligase_A_N"/>
    <property type="match status" value="1"/>
</dbReference>
<accession>A0A7Y9IY21</accession>
<dbReference type="Gene3D" id="1.10.3260.10">
    <property type="entry name" value="DNA ligase, ATP-dependent, N-terminal domain"/>
    <property type="match status" value="1"/>
</dbReference>
<dbReference type="Pfam" id="PF01068">
    <property type="entry name" value="DNA_ligase_A_M"/>
    <property type="match status" value="1"/>
</dbReference>
<evidence type="ECO:0000256" key="2">
    <source>
        <dbReference type="ARBA" id="ARBA00022598"/>
    </source>
</evidence>
<keyword evidence="9" id="KW-0460">Magnesium</keyword>
<dbReference type="PANTHER" id="PTHR45674">
    <property type="entry name" value="DNA LIGASE 1/3 FAMILY MEMBER"/>
    <property type="match status" value="1"/>
</dbReference>
<feature type="domain" description="ATP-dependent DNA ligase family profile" evidence="14">
    <location>
        <begin position="316"/>
        <end position="448"/>
    </location>
</feature>
<evidence type="ECO:0000256" key="5">
    <source>
        <dbReference type="ARBA" id="ARBA00022723"/>
    </source>
</evidence>
<keyword evidence="5" id="KW-0479">Metal-binding</keyword>
<proteinExistence type="predicted"/>
<dbReference type="Gene3D" id="3.30.470.30">
    <property type="entry name" value="DNA ligase/mRNA capping enzyme"/>
    <property type="match status" value="1"/>
</dbReference>
<dbReference type="InterPro" id="IPR012309">
    <property type="entry name" value="DNA_ligase_ATP-dep_C"/>
</dbReference>
<dbReference type="Gene3D" id="2.40.50.140">
    <property type="entry name" value="Nucleic acid-binding proteins"/>
    <property type="match status" value="1"/>
</dbReference>
<keyword evidence="3" id="KW-0132">Cell division</keyword>
<dbReference type="EMBL" id="JACBYR010000002">
    <property type="protein sequence ID" value="NYE85205.1"/>
    <property type="molecule type" value="Genomic_DNA"/>
</dbReference>
<evidence type="ECO:0000256" key="3">
    <source>
        <dbReference type="ARBA" id="ARBA00022618"/>
    </source>
</evidence>
<dbReference type="GO" id="GO:0006260">
    <property type="term" value="P:DNA replication"/>
    <property type="evidence" value="ECO:0007669"/>
    <property type="project" value="UniProtKB-KW"/>
</dbReference>
<dbReference type="RefSeq" id="WP_179589192.1">
    <property type="nucleotide sequence ID" value="NZ_JACBYR010000002.1"/>
</dbReference>
<dbReference type="InterPro" id="IPR012340">
    <property type="entry name" value="NA-bd_OB-fold"/>
</dbReference>
<evidence type="ECO:0000256" key="7">
    <source>
        <dbReference type="ARBA" id="ARBA00022763"/>
    </source>
</evidence>
<dbReference type="PROSITE" id="PS00697">
    <property type="entry name" value="DNA_LIGASE_A1"/>
    <property type="match status" value="1"/>
</dbReference>
<keyword evidence="12" id="KW-0131">Cell cycle</keyword>
<dbReference type="CDD" id="cd07972">
    <property type="entry name" value="OBF_DNA_ligase_Arch_LigB"/>
    <property type="match status" value="1"/>
</dbReference>
<dbReference type="GO" id="GO:0005524">
    <property type="term" value="F:ATP binding"/>
    <property type="evidence" value="ECO:0007669"/>
    <property type="project" value="UniProtKB-KW"/>
</dbReference>
<evidence type="ECO:0000256" key="10">
    <source>
        <dbReference type="ARBA" id="ARBA00023172"/>
    </source>
</evidence>
<evidence type="ECO:0000256" key="9">
    <source>
        <dbReference type="ARBA" id="ARBA00022842"/>
    </source>
</evidence>
<keyword evidence="11" id="KW-0234">DNA repair</keyword>
<evidence type="ECO:0000256" key="12">
    <source>
        <dbReference type="ARBA" id="ARBA00023306"/>
    </source>
</evidence>
<sequence>MKAFVDLYTALDSTTSSKNKLKALTDYFSAVPPEDGAWAVYFLAGGKPRQIIPVKFLREFAREAAGIPEWLFDESYHAVGDLAETIALLLPESVHGEDRGLAQWMSEALLPLRGMAPDMARPLLLDMWSRLDARGRLVGTKLITGSFRVGVSKLLVTRALAEVSGVDAKRIAQRLVGYTDLSARPDADMFRALIAEESGDESLRQHSGHPYPFFLAHPLQADVATFPTVLGPPANWQIEWKWDGIRGQLVKRAGQTWIWSRGEDLVTDRFPELVAIGESLPDGTVIDGEIVVWQDGKVQPFAILQQRIGRKTLGPKILRDAPVGMLAYDVLEWNGVDWRTQPQHARRAQLDRIIESHPHPALHASPLLSGAEWSDLATLREQSRDLGVEGMMLKARDAHYGVGRTKDVGVWWKWKIDPFTIDAVLIYGQRGHGRRASLYSDYTFAVWDGEPGDPDRKLVPFAKAYSGLTDEEIGKVDNIIRKTTLESFGPVRSVKPTMVFELGFEGIARSTRHKSGIAVRFPRMLRWRTDKPVEEADTLTTLSALLPS</sequence>
<keyword evidence="16" id="KW-1185">Reference proteome</keyword>
<evidence type="ECO:0000256" key="1">
    <source>
        <dbReference type="ARBA" id="ARBA00012727"/>
    </source>
</evidence>
<evidence type="ECO:0000256" key="8">
    <source>
        <dbReference type="ARBA" id="ARBA00022840"/>
    </source>
</evidence>
<dbReference type="Pfam" id="PF04679">
    <property type="entry name" value="DNA_ligase_A_C"/>
    <property type="match status" value="1"/>
</dbReference>
<keyword evidence="8" id="KW-0067">ATP-binding</keyword>
<dbReference type="PANTHER" id="PTHR45674:SF13">
    <property type="entry name" value="DNA LIGASE-RELATED"/>
    <property type="match status" value="1"/>
</dbReference>
<dbReference type="EC" id="6.5.1.1" evidence="1"/>
<dbReference type="InterPro" id="IPR016059">
    <property type="entry name" value="DNA_ligase_ATP-dep_CS"/>
</dbReference>
<keyword evidence="6" id="KW-0547">Nucleotide-binding</keyword>
<comment type="catalytic activity">
    <reaction evidence="13">
        <text>ATP + (deoxyribonucleotide)n-3'-hydroxyl + 5'-phospho-(deoxyribonucleotide)m = (deoxyribonucleotide)n+m + AMP + diphosphate.</text>
        <dbReference type="EC" id="6.5.1.1"/>
    </reaction>
</comment>
<keyword evidence="7" id="KW-0227">DNA damage</keyword>
<evidence type="ECO:0000256" key="6">
    <source>
        <dbReference type="ARBA" id="ARBA00022741"/>
    </source>
</evidence>
<dbReference type="NCBIfam" id="TIGR04120">
    <property type="entry name" value="DNA_lig_bact"/>
    <property type="match status" value="1"/>
</dbReference>
<dbReference type="InterPro" id="IPR026333">
    <property type="entry name" value="ATP_dep_DNA_lig_pp_1105_fam"/>
</dbReference>
<evidence type="ECO:0000256" key="13">
    <source>
        <dbReference type="ARBA" id="ARBA00034003"/>
    </source>
</evidence>
<dbReference type="InterPro" id="IPR036599">
    <property type="entry name" value="DNA_ligase_N_sf"/>
</dbReference>
<dbReference type="GO" id="GO:0051301">
    <property type="term" value="P:cell division"/>
    <property type="evidence" value="ECO:0007669"/>
    <property type="project" value="UniProtKB-KW"/>
</dbReference>
<dbReference type="GO" id="GO:0006281">
    <property type="term" value="P:DNA repair"/>
    <property type="evidence" value="ECO:0007669"/>
    <property type="project" value="UniProtKB-KW"/>
</dbReference>
<organism evidence="15 16">
    <name type="scientific">Pigmentiphaga litoralis</name>
    <dbReference type="NCBI Taxonomy" id="516702"/>
    <lineage>
        <taxon>Bacteria</taxon>
        <taxon>Pseudomonadati</taxon>
        <taxon>Pseudomonadota</taxon>
        <taxon>Betaproteobacteria</taxon>
        <taxon>Burkholderiales</taxon>
        <taxon>Alcaligenaceae</taxon>
        <taxon>Pigmentiphaga</taxon>
    </lineage>
</organism>
<evidence type="ECO:0000256" key="4">
    <source>
        <dbReference type="ARBA" id="ARBA00022705"/>
    </source>
</evidence>
<dbReference type="AlphaFoldDB" id="A0A7Y9IY21"/>
<evidence type="ECO:0000259" key="14">
    <source>
        <dbReference type="PROSITE" id="PS50160"/>
    </source>
</evidence>
<dbReference type="InterPro" id="IPR012310">
    <property type="entry name" value="DNA_ligase_ATP-dep_cent"/>
</dbReference>
<reference evidence="15 16" key="1">
    <citation type="submission" date="2020-07" db="EMBL/GenBank/DDBJ databases">
        <title>Genomic Encyclopedia of Type Strains, Phase IV (KMG-V): Genome sequencing to study the core and pangenomes of soil and plant-associated prokaryotes.</title>
        <authorList>
            <person name="Whitman W."/>
        </authorList>
    </citation>
    <scope>NUCLEOTIDE SEQUENCE [LARGE SCALE GENOMIC DNA]</scope>
    <source>
        <strain evidence="15 16">SAS40</strain>
    </source>
</reference>
<evidence type="ECO:0000313" key="16">
    <source>
        <dbReference type="Proteomes" id="UP000542125"/>
    </source>
</evidence>
<dbReference type="Proteomes" id="UP000542125">
    <property type="component" value="Unassembled WGS sequence"/>
</dbReference>
<dbReference type="InterPro" id="IPR050191">
    <property type="entry name" value="ATP-dep_DNA_ligase"/>
</dbReference>
<dbReference type="SUPFAM" id="SSF50249">
    <property type="entry name" value="Nucleic acid-binding proteins"/>
    <property type="match status" value="1"/>
</dbReference>
<evidence type="ECO:0000256" key="11">
    <source>
        <dbReference type="ARBA" id="ARBA00023204"/>
    </source>
</evidence>
<dbReference type="InterPro" id="IPR012308">
    <property type="entry name" value="DNA_ligase_ATP-dep_N"/>
</dbReference>
<keyword evidence="2 15" id="KW-0436">Ligase</keyword>
<name>A0A7Y9IY21_9BURK</name>
<dbReference type="SUPFAM" id="SSF56091">
    <property type="entry name" value="DNA ligase/mRNA capping enzyme, catalytic domain"/>
    <property type="match status" value="1"/>
</dbReference>
<dbReference type="PROSITE" id="PS50160">
    <property type="entry name" value="DNA_LIGASE_A3"/>
    <property type="match status" value="1"/>
</dbReference>
<gene>
    <name evidence="15" type="ORF">FHW18_004512</name>
</gene>
<dbReference type="CDD" id="cd07897">
    <property type="entry name" value="Adenylation_DNA_ligase_Bac1"/>
    <property type="match status" value="1"/>
</dbReference>
<keyword evidence="10" id="KW-0233">DNA recombination</keyword>